<organism evidence="1 2">
    <name type="scientific">Elysia chlorotica</name>
    <name type="common">Eastern emerald elysia</name>
    <name type="synonym">Sea slug</name>
    <dbReference type="NCBI Taxonomy" id="188477"/>
    <lineage>
        <taxon>Eukaryota</taxon>
        <taxon>Metazoa</taxon>
        <taxon>Spiralia</taxon>
        <taxon>Lophotrochozoa</taxon>
        <taxon>Mollusca</taxon>
        <taxon>Gastropoda</taxon>
        <taxon>Heterobranchia</taxon>
        <taxon>Euthyneura</taxon>
        <taxon>Panpulmonata</taxon>
        <taxon>Sacoglossa</taxon>
        <taxon>Placobranchoidea</taxon>
        <taxon>Plakobranchidae</taxon>
        <taxon>Elysia</taxon>
    </lineage>
</organism>
<comment type="caution">
    <text evidence="1">The sequence shown here is derived from an EMBL/GenBank/DDBJ whole genome shotgun (WGS) entry which is preliminary data.</text>
</comment>
<keyword evidence="2" id="KW-1185">Reference proteome</keyword>
<dbReference type="EMBL" id="RQTK01000088">
    <property type="protein sequence ID" value="RUS88264.1"/>
    <property type="molecule type" value="Genomic_DNA"/>
</dbReference>
<dbReference type="AlphaFoldDB" id="A0A433U363"/>
<evidence type="ECO:0000313" key="1">
    <source>
        <dbReference type="EMBL" id="RUS88264.1"/>
    </source>
</evidence>
<gene>
    <name evidence="1" type="ORF">EGW08_003966</name>
</gene>
<reference evidence="1 2" key="1">
    <citation type="submission" date="2019-01" db="EMBL/GenBank/DDBJ databases">
        <title>A draft genome assembly of the solar-powered sea slug Elysia chlorotica.</title>
        <authorList>
            <person name="Cai H."/>
            <person name="Li Q."/>
            <person name="Fang X."/>
            <person name="Li J."/>
            <person name="Curtis N.E."/>
            <person name="Altenburger A."/>
            <person name="Shibata T."/>
            <person name="Feng M."/>
            <person name="Maeda T."/>
            <person name="Schwartz J.A."/>
            <person name="Shigenobu S."/>
            <person name="Lundholm N."/>
            <person name="Nishiyama T."/>
            <person name="Yang H."/>
            <person name="Hasebe M."/>
            <person name="Li S."/>
            <person name="Pierce S.K."/>
            <person name="Wang J."/>
        </authorList>
    </citation>
    <scope>NUCLEOTIDE SEQUENCE [LARGE SCALE GENOMIC DNA]</scope>
    <source>
        <strain evidence="1">EC2010</strain>
        <tissue evidence="1">Whole organism of an adult</tissue>
    </source>
</reference>
<evidence type="ECO:0000313" key="2">
    <source>
        <dbReference type="Proteomes" id="UP000271974"/>
    </source>
</evidence>
<accession>A0A433U363</accession>
<protein>
    <submittedName>
        <fullName evidence="1">Uncharacterized protein</fullName>
    </submittedName>
</protein>
<dbReference type="Proteomes" id="UP000271974">
    <property type="component" value="Unassembled WGS sequence"/>
</dbReference>
<feature type="non-terminal residue" evidence="1">
    <location>
        <position position="229"/>
    </location>
</feature>
<sequence>MADLVQVGQVCGPREPGHGRLVQASLQHDALADVAQRAGDLPGWNLALEHVAHVQARAPVARHVRKLCIDLWCTHISPASHGVDGVVPAQLVRPIHVQNLVPVPPSSSTMKYEPCTHISPASHGVDGVVPAQAEVHDAPVDGLAAALGGEVLLGHLHPAQGAHGVADSLLAAGGPATLAAGVGPGSEGQEERVVVVVGVTFELRQVALCARPGSGAARSRRDGTHGAYR</sequence>
<name>A0A433U363_ELYCH</name>
<proteinExistence type="predicted"/>